<protein>
    <recommendedName>
        <fullName evidence="7">Cercosporin MFS transporter CTB4</fullName>
    </recommendedName>
    <alternativeName>
        <fullName evidence="8">Cercosporin toxin biosynthesis cluster protein 4</fullName>
    </alternativeName>
</protein>
<dbReference type="CDD" id="cd17323">
    <property type="entry name" value="MFS_Tpo1_MDR_like"/>
    <property type="match status" value="1"/>
</dbReference>
<evidence type="ECO:0000313" key="13">
    <source>
        <dbReference type="Proteomes" id="UP000243797"/>
    </source>
</evidence>
<feature type="transmembrane region" description="Helical" evidence="10">
    <location>
        <begin position="452"/>
        <end position="477"/>
    </location>
</feature>
<dbReference type="PANTHER" id="PTHR23502">
    <property type="entry name" value="MAJOR FACILITATOR SUPERFAMILY"/>
    <property type="match status" value="1"/>
</dbReference>
<evidence type="ECO:0000256" key="5">
    <source>
        <dbReference type="ARBA" id="ARBA00038347"/>
    </source>
</evidence>
<dbReference type="FunFam" id="1.20.1250.20:FF:000011">
    <property type="entry name" value="MFS multidrug transporter, putative"/>
    <property type="match status" value="1"/>
</dbReference>
<dbReference type="Proteomes" id="UP000243797">
    <property type="component" value="Unassembled WGS sequence"/>
</dbReference>
<feature type="compositionally biased region" description="Polar residues" evidence="9">
    <location>
        <begin position="11"/>
        <end position="27"/>
    </location>
</feature>
<comment type="function">
    <text evidence="6">MFS transporter; part of the gene cluster that mediates the biosynthesis of cercosporin, a light-activated, non-host-selective toxin. The perylenequinone chromophore of cercosporin absorbs light energy to attain an electronically-activated triplet state and produces active oxygen species such as the hydroxyl radical, superoxide, hydrogen peroxide or singlet oxygen upon reaction with oxygen molecules. These reactive oxygen species cause damage to various cellular components including lipids, proteins and nucleic acids. Responsible for secretion and accumulation of cercosporin, but does not play any roles in self-protection against the toxicity of cercosporin.</text>
</comment>
<dbReference type="Pfam" id="PF07690">
    <property type="entry name" value="MFS_1"/>
    <property type="match status" value="1"/>
</dbReference>
<evidence type="ECO:0000256" key="10">
    <source>
        <dbReference type="SAM" id="Phobius"/>
    </source>
</evidence>
<dbReference type="SUPFAM" id="SSF103473">
    <property type="entry name" value="MFS general substrate transporter"/>
    <property type="match status" value="1"/>
</dbReference>
<feature type="transmembrane region" description="Helical" evidence="10">
    <location>
        <begin position="150"/>
        <end position="168"/>
    </location>
</feature>
<feature type="region of interest" description="Disordered" evidence="9">
    <location>
        <begin position="1"/>
        <end position="66"/>
    </location>
</feature>
<dbReference type="InterPro" id="IPR020846">
    <property type="entry name" value="MFS_dom"/>
</dbReference>
<feature type="transmembrane region" description="Helical" evidence="10">
    <location>
        <begin position="395"/>
        <end position="414"/>
    </location>
</feature>
<keyword evidence="2 10" id="KW-0812">Transmembrane</keyword>
<evidence type="ECO:0000256" key="2">
    <source>
        <dbReference type="ARBA" id="ARBA00022692"/>
    </source>
</evidence>
<organism evidence="12 13">
    <name type="scientific">Sphaceloma murrayae</name>
    <dbReference type="NCBI Taxonomy" id="2082308"/>
    <lineage>
        <taxon>Eukaryota</taxon>
        <taxon>Fungi</taxon>
        <taxon>Dikarya</taxon>
        <taxon>Ascomycota</taxon>
        <taxon>Pezizomycotina</taxon>
        <taxon>Dothideomycetes</taxon>
        <taxon>Dothideomycetidae</taxon>
        <taxon>Myriangiales</taxon>
        <taxon>Elsinoaceae</taxon>
        <taxon>Sphaceloma</taxon>
    </lineage>
</organism>
<evidence type="ECO:0000256" key="7">
    <source>
        <dbReference type="ARBA" id="ARBA00069139"/>
    </source>
</evidence>
<name>A0A2K1QQ67_9PEZI</name>
<dbReference type="InterPro" id="IPR011701">
    <property type="entry name" value="MFS"/>
</dbReference>
<dbReference type="EMBL" id="NKHZ01000052">
    <property type="protein sequence ID" value="PNS17171.1"/>
    <property type="molecule type" value="Genomic_DNA"/>
</dbReference>
<comment type="similarity">
    <text evidence="5">Belongs to the major facilitator superfamily. CAR1 family.</text>
</comment>
<evidence type="ECO:0000256" key="4">
    <source>
        <dbReference type="ARBA" id="ARBA00023136"/>
    </source>
</evidence>
<feature type="transmembrane region" description="Helical" evidence="10">
    <location>
        <begin position="117"/>
        <end position="138"/>
    </location>
</feature>
<dbReference type="InterPro" id="IPR036259">
    <property type="entry name" value="MFS_trans_sf"/>
</dbReference>
<feature type="transmembrane region" description="Helical" evidence="10">
    <location>
        <begin position="208"/>
        <end position="230"/>
    </location>
</feature>
<dbReference type="PANTHER" id="PTHR23502:SF49">
    <property type="entry name" value="MAJOR FACILITATOR SUPERFAMILY (MFS) PROFILE DOMAIN-CONTAINING PROTEIN"/>
    <property type="match status" value="1"/>
</dbReference>
<feature type="transmembrane region" description="Helical" evidence="10">
    <location>
        <begin position="310"/>
        <end position="332"/>
    </location>
</feature>
<reference evidence="12 13" key="1">
    <citation type="submission" date="2017-06" db="EMBL/GenBank/DDBJ databases">
        <title>Draft genome sequence of a variant of Elsinoe murrayae.</title>
        <authorList>
            <person name="Cheng Q."/>
        </authorList>
    </citation>
    <scope>NUCLEOTIDE SEQUENCE [LARGE SCALE GENOMIC DNA]</scope>
    <source>
        <strain evidence="12 13">CQ-2017a</strain>
    </source>
</reference>
<dbReference type="Gene3D" id="1.20.1250.20">
    <property type="entry name" value="MFS general substrate transporter like domains"/>
    <property type="match status" value="1"/>
</dbReference>
<keyword evidence="3 10" id="KW-1133">Transmembrane helix</keyword>
<feature type="domain" description="Major facilitator superfamily (MFS) profile" evidence="11">
    <location>
        <begin position="83"/>
        <end position="512"/>
    </location>
</feature>
<feature type="transmembrane region" description="Helical" evidence="10">
    <location>
        <begin position="81"/>
        <end position="105"/>
    </location>
</feature>
<dbReference type="GO" id="GO:0022857">
    <property type="term" value="F:transmembrane transporter activity"/>
    <property type="evidence" value="ECO:0007669"/>
    <property type="project" value="InterPro"/>
</dbReference>
<keyword evidence="4 10" id="KW-0472">Membrane</keyword>
<feature type="transmembrane region" description="Helical" evidence="10">
    <location>
        <begin position="242"/>
        <end position="268"/>
    </location>
</feature>
<feature type="transmembrane region" description="Helical" evidence="10">
    <location>
        <begin position="352"/>
        <end position="374"/>
    </location>
</feature>
<feature type="compositionally biased region" description="Basic and acidic residues" evidence="9">
    <location>
        <begin position="33"/>
        <end position="53"/>
    </location>
</feature>
<keyword evidence="13" id="KW-1185">Reference proteome</keyword>
<evidence type="ECO:0000256" key="3">
    <source>
        <dbReference type="ARBA" id="ARBA00022989"/>
    </source>
</evidence>
<comment type="subcellular location">
    <subcellularLocation>
        <location evidence="1">Membrane</location>
        <topology evidence="1">Multi-pass membrane protein</topology>
    </subcellularLocation>
</comment>
<evidence type="ECO:0000256" key="9">
    <source>
        <dbReference type="SAM" id="MobiDB-lite"/>
    </source>
</evidence>
<evidence type="ECO:0000259" key="11">
    <source>
        <dbReference type="PROSITE" id="PS50850"/>
    </source>
</evidence>
<evidence type="ECO:0000256" key="1">
    <source>
        <dbReference type="ARBA" id="ARBA00004141"/>
    </source>
</evidence>
<dbReference type="STRING" id="2082308.A0A2K1QQ67"/>
<dbReference type="OrthoDB" id="9986881at2759"/>
<gene>
    <name evidence="12" type="ORF">CAC42_7225</name>
</gene>
<evidence type="ECO:0000313" key="12">
    <source>
        <dbReference type="EMBL" id="PNS17171.1"/>
    </source>
</evidence>
<evidence type="ECO:0000256" key="6">
    <source>
        <dbReference type="ARBA" id="ARBA00053977"/>
    </source>
</evidence>
<dbReference type="PROSITE" id="PS50850">
    <property type="entry name" value="MFS"/>
    <property type="match status" value="1"/>
</dbReference>
<proteinExistence type="inferred from homology"/>
<dbReference type="AlphaFoldDB" id="A0A2K1QQ67"/>
<dbReference type="InParanoid" id="A0A2K1QQ67"/>
<evidence type="ECO:0000256" key="8">
    <source>
        <dbReference type="ARBA" id="ARBA00077167"/>
    </source>
</evidence>
<feature type="transmembrane region" description="Helical" evidence="10">
    <location>
        <begin position="174"/>
        <end position="196"/>
    </location>
</feature>
<feature type="transmembrane region" description="Helical" evidence="10">
    <location>
        <begin position="420"/>
        <end position="440"/>
    </location>
</feature>
<sequence>MPEPQGADESCGTSLTPSAPSIKSTVNEAALSDDDHSMSDQRPDAATREKSSPLEETDPNIVTWDPDDPLNPKNWSLKYRIFITFQFGMLALAASMGSSIISPATNTIAEVTGVGEITAVLAVSLYVLGFAFGPLLWAPISEVWGRRISLLPPMYVLGIFSIGTAVSSTPAAVFITRFFAGVFASAPVSNVGAALGDIYSQAARGTAVTFYALMVVGGPTLGPVIGSAILVNPHMGWRWTQYIQAIWAFTVAIFATIFLPEVYGPVLLKRKAQALRKTTGNKDLYHPQERIKLDPKSIITKQLSRPLTMLFTEPAVTCIALYASFVYGLLYLTLEVFPIVFGPAGRNWSPVVASLPFIALFVGVLFAIAINLGNQPRYIRILNANNGKAVPEARLPPLAIGAFLFAIGLFWFGWTASPSLPWPAPVCAAIFIGAGFNAIFQQCINFLIDTYTVYAASAVSANTFLRSIIAAALPLVARPMFRNLGVGPAMSVLGGIATLAIPVPFLFMRYGRDLRKRSRFAPFHEEVGRRGKEGV</sequence>
<accession>A0A2K1QQ67</accession>
<feature type="transmembrane region" description="Helical" evidence="10">
    <location>
        <begin position="489"/>
        <end position="510"/>
    </location>
</feature>
<comment type="caution">
    <text evidence="12">The sequence shown here is derived from an EMBL/GenBank/DDBJ whole genome shotgun (WGS) entry which is preliminary data.</text>
</comment>
<dbReference type="GO" id="GO:0005886">
    <property type="term" value="C:plasma membrane"/>
    <property type="evidence" value="ECO:0007669"/>
    <property type="project" value="TreeGrafter"/>
</dbReference>